<dbReference type="Proteomes" id="UP000460298">
    <property type="component" value="Unassembled WGS sequence"/>
</dbReference>
<comment type="caution">
    <text evidence="1">The sequence shown here is derived from an EMBL/GenBank/DDBJ whole genome shotgun (WGS) entry which is preliminary data.</text>
</comment>
<dbReference type="AlphaFoldDB" id="A0A833H5B3"/>
<organism evidence="1 2">
    <name type="scientific">Leptonema illini</name>
    <dbReference type="NCBI Taxonomy" id="183"/>
    <lineage>
        <taxon>Bacteria</taxon>
        <taxon>Pseudomonadati</taxon>
        <taxon>Spirochaetota</taxon>
        <taxon>Spirochaetia</taxon>
        <taxon>Leptospirales</taxon>
        <taxon>Leptospiraceae</taxon>
        <taxon>Leptonema</taxon>
    </lineage>
</organism>
<accession>A0A833H5B3</accession>
<evidence type="ECO:0008006" key="3">
    <source>
        <dbReference type="Google" id="ProtNLM"/>
    </source>
</evidence>
<protein>
    <recommendedName>
        <fullName evidence="3">L-2-amino-thiazoline-4-carboxylic acid hydrolase</fullName>
    </recommendedName>
</protein>
<sequence>MKEGTSEKPIRQLEEIEKEEIRDLLNAGWMTHDAMWFSHCVAEFGIEQTNRINRAAVRSMAAVEAKRIKKLLGMRTVESYDEIRHFVTTGFGLIRGSFMRFEFDFPGDNLFIWNVPRCFAHDGVKRLGQIERYECGIVERIIGWFEALGIGYSIDPAPNGCLMHRQGKCEMVIRLQAS</sequence>
<evidence type="ECO:0000313" key="2">
    <source>
        <dbReference type="Proteomes" id="UP000460298"/>
    </source>
</evidence>
<dbReference type="EMBL" id="WBUI01000001">
    <property type="protein sequence ID" value="KAB2935473.1"/>
    <property type="molecule type" value="Genomic_DNA"/>
</dbReference>
<name>A0A833H5B3_9LEPT</name>
<gene>
    <name evidence="1" type="ORF">F9K24_01725</name>
</gene>
<dbReference type="Pfam" id="PF19620">
    <property type="entry name" value="DUF6125"/>
    <property type="match status" value="1"/>
</dbReference>
<proteinExistence type="predicted"/>
<evidence type="ECO:0000313" key="1">
    <source>
        <dbReference type="EMBL" id="KAB2935473.1"/>
    </source>
</evidence>
<reference evidence="1 2" key="1">
    <citation type="submission" date="2019-10" db="EMBL/GenBank/DDBJ databases">
        <title>Extracellular Electron Transfer in a Candidatus Methanoperedens spp. Enrichment Culture.</title>
        <authorList>
            <person name="Berger S."/>
            <person name="Rangel Shaw D."/>
            <person name="Berben T."/>
            <person name="In 'T Zandt M."/>
            <person name="Frank J."/>
            <person name="Reimann J."/>
            <person name="Jetten M.S.M."/>
            <person name="Welte C.U."/>
        </authorList>
    </citation>
    <scope>NUCLEOTIDE SEQUENCE [LARGE SCALE GENOMIC DNA]</scope>
    <source>
        <strain evidence="1">SB12</strain>
    </source>
</reference>